<evidence type="ECO:0000313" key="1">
    <source>
        <dbReference type="EMBL" id="KAA8707677.1"/>
    </source>
</evidence>
<dbReference type="Proteomes" id="UP000323707">
    <property type="component" value="Unassembled WGS sequence"/>
</dbReference>
<evidence type="ECO:0000313" key="2">
    <source>
        <dbReference type="Proteomes" id="UP000323707"/>
    </source>
</evidence>
<dbReference type="RefSeq" id="WP_150337698.1">
    <property type="nucleotide sequence ID" value="NZ_JAERIX010000024.1"/>
</dbReference>
<dbReference type="AlphaFoldDB" id="A0A5M9QII0"/>
<name>A0A5M9QII0_9HELI</name>
<organism evidence="1 2">
    <name type="scientific">Helicobacter canis</name>
    <dbReference type="NCBI Taxonomy" id="29419"/>
    <lineage>
        <taxon>Bacteria</taxon>
        <taxon>Pseudomonadati</taxon>
        <taxon>Campylobacterota</taxon>
        <taxon>Epsilonproteobacteria</taxon>
        <taxon>Campylobacterales</taxon>
        <taxon>Helicobacteraceae</taxon>
        <taxon>Helicobacter</taxon>
    </lineage>
</organism>
<gene>
    <name evidence="1" type="ORF">F4V45_07320</name>
</gene>
<comment type="caution">
    <text evidence="1">The sequence shown here is derived from an EMBL/GenBank/DDBJ whole genome shotgun (WGS) entry which is preliminary data.</text>
</comment>
<protein>
    <submittedName>
        <fullName evidence="1">Uncharacterized protein</fullName>
    </submittedName>
</protein>
<proteinExistence type="predicted"/>
<dbReference type="EMBL" id="VXKE01000021">
    <property type="protein sequence ID" value="KAA8707677.1"/>
    <property type="molecule type" value="Genomic_DNA"/>
</dbReference>
<accession>A0A5M9QII0</accession>
<reference evidence="1 2" key="1">
    <citation type="submission" date="2019-09" db="EMBL/GenBank/DDBJ databases">
        <title>Draft genome sequence of various Type strains from the CCUG.</title>
        <authorList>
            <person name="Pineiro-Iglesias B."/>
            <person name="Tunovic T."/>
            <person name="Unosson C."/>
            <person name="Inganas E."/>
            <person name="Ohlen M."/>
            <person name="Cardew S."/>
            <person name="Jensie-Markopoulos S."/>
            <person name="Salva-Serra F."/>
            <person name="Jaen-Luchoro D."/>
            <person name="Karlsson R."/>
            <person name="Svensson-Stadler L."/>
            <person name="Chun J."/>
            <person name="Moore E."/>
        </authorList>
    </citation>
    <scope>NUCLEOTIDE SEQUENCE [LARGE SCALE GENOMIC DNA]</scope>
    <source>
        <strain evidence="1 2">CCUG 32756T</strain>
    </source>
</reference>
<sequence length="72" mass="8120">MDCRADKFARNDRNIGFSDNALFPSLRADEIGAAIHKQKELESTIDSLVYTLYNLTNDEIATIDSKKTNARI</sequence>